<dbReference type="Proteomes" id="UP001500325">
    <property type="component" value="Unassembled WGS sequence"/>
</dbReference>
<organism evidence="4 5">
    <name type="scientific">Pseudonocardia yuanmonensis</name>
    <dbReference type="NCBI Taxonomy" id="1095914"/>
    <lineage>
        <taxon>Bacteria</taxon>
        <taxon>Bacillati</taxon>
        <taxon>Actinomycetota</taxon>
        <taxon>Actinomycetes</taxon>
        <taxon>Pseudonocardiales</taxon>
        <taxon>Pseudonocardiaceae</taxon>
        <taxon>Pseudonocardia</taxon>
    </lineage>
</organism>
<comment type="caution">
    <text evidence="4">The sequence shown here is derived from an EMBL/GenBank/DDBJ whole genome shotgun (WGS) entry which is preliminary data.</text>
</comment>
<evidence type="ECO:0000313" key="5">
    <source>
        <dbReference type="Proteomes" id="UP001500325"/>
    </source>
</evidence>
<dbReference type="Gene3D" id="2.40.260.10">
    <property type="entry name" value="Sortase"/>
    <property type="match status" value="1"/>
</dbReference>
<accession>A0ABP8WS33</accession>
<evidence type="ECO:0000313" key="4">
    <source>
        <dbReference type="EMBL" id="GAA4694003.1"/>
    </source>
</evidence>
<gene>
    <name evidence="4" type="ORF">GCM10023215_34460</name>
</gene>
<feature type="region of interest" description="Disordered" evidence="2">
    <location>
        <begin position="31"/>
        <end position="73"/>
    </location>
</feature>
<dbReference type="InterPro" id="IPR042001">
    <property type="entry name" value="Sortase_F"/>
</dbReference>
<dbReference type="RefSeq" id="WP_345381574.1">
    <property type="nucleotide sequence ID" value="NZ_BAABIC010000011.1"/>
</dbReference>
<keyword evidence="1" id="KW-0378">Hydrolase</keyword>
<evidence type="ECO:0000256" key="1">
    <source>
        <dbReference type="ARBA" id="ARBA00022801"/>
    </source>
</evidence>
<name>A0ABP8WS33_9PSEU</name>
<dbReference type="Pfam" id="PF04203">
    <property type="entry name" value="Sortase"/>
    <property type="match status" value="1"/>
</dbReference>
<feature type="chain" id="PRO_5046970404" evidence="3">
    <location>
        <begin position="32"/>
        <end position="224"/>
    </location>
</feature>
<proteinExistence type="predicted"/>
<feature type="signal peptide" evidence="3">
    <location>
        <begin position="1"/>
        <end position="31"/>
    </location>
</feature>
<dbReference type="InterPro" id="IPR005754">
    <property type="entry name" value="Sortase"/>
</dbReference>
<sequence length="224" mass="22500">MSGTHGPRRGTATAALVVGLTLAVGSGTAWTTGPAQPGPSIGAARSTAPAQPVTVSPAPAGGPPRTSGSAAAVAPTHLRVDRADTTVIDAPLLPVGVDDAGRMSVPEDVSAVGWYRFGPAPGDPRGSAVLAGHVDDRIQGPGAFHGLARLSPGDRLTVALSDARVLAYVVADVGRVAKAALPTGELFGRDGPPRLTLVTCGGPFDRGTRDYRDNVVVTAVPDAR</sequence>
<dbReference type="CDD" id="cd05829">
    <property type="entry name" value="Sortase_F"/>
    <property type="match status" value="1"/>
</dbReference>
<dbReference type="SUPFAM" id="SSF63817">
    <property type="entry name" value="Sortase"/>
    <property type="match status" value="1"/>
</dbReference>
<dbReference type="EMBL" id="BAABIC010000011">
    <property type="protein sequence ID" value="GAA4694003.1"/>
    <property type="molecule type" value="Genomic_DNA"/>
</dbReference>
<evidence type="ECO:0000256" key="2">
    <source>
        <dbReference type="SAM" id="MobiDB-lite"/>
    </source>
</evidence>
<dbReference type="InterPro" id="IPR023365">
    <property type="entry name" value="Sortase_dom-sf"/>
</dbReference>
<keyword evidence="3" id="KW-0732">Signal</keyword>
<evidence type="ECO:0000256" key="3">
    <source>
        <dbReference type="SAM" id="SignalP"/>
    </source>
</evidence>
<protein>
    <submittedName>
        <fullName evidence="4">Class F sortase</fullName>
    </submittedName>
</protein>
<keyword evidence="5" id="KW-1185">Reference proteome</keyword>
<reference evidence="5" key="1">
    <citation type="journal article" date="2019" name="Int. J. Syst. Evol. Microbiol.">
        <title>The Global Catalogue of Microorganisms (GCM) 10K type strain sequencing project: providing services to taxonomists for standard genome sequencing and annotation.</title>
        <authorList>
            <consortium name="The Broad Institute Genomics Platform"/>
            <consortium name="The Broad Institute Genome Sequencing Center for Infectious Disease"/>
            <person name="Wu L."/>
            <person name="Ma J."/>
        </authorList>
    </citation>
    <scope>NUCLEOTIDE SEQUENCE [LARGE SCALE GENOMIC DNA]</scope>
    <source>
        <strain evidence="5">JCM 18055</strain>
    </source>
</reference>